<reference evidence="1 2" key="1">
    <citation type="journal article" date="2016" name="Int. J. Syst. Evol. Microbiol.">
        <title>Oceanobacillus halophilus sp. nov., a novel moderately halophilic bacterium from a hypersaline lake.</title>
        <authorList>
            <person name="Amoozegar M.A."/>
            <person name="Bagheri M."/>
            <person name="Makhdoumi A."/>
            <person name="Nikou M.M."/>
            <person name="Fazeli S.A.S."/>
            <person name="Schumann P."/>
            <person name="Sproer C."/>
            <person name="Sanchez-Porro C."/>
            <person name="Ventosa A."/>
        </authorList>
    </citation>
    <scope>NUCLEOTIDE SEQUENCE [LARGE SCALE GENOMIC DNA]</scope>
    <source>
        <strain evidence="1 2">DSM 23996</strain>
    </source>
</reference>
<evidence type="ECO:0000313" key="2">
    <source>
        <dbReference type="Proteomes" id="UP000269301"/>
    </source>
</evidence>
<accession>A0A495A7F8</accession>
<dbReference type="AlphaFoldDB" id="A0A495A7F8"/>
<keyword evidence="2" id="KW-1185">Reference proteome</keyword>
<comment type="caution">
    <text evidence="1">The sequence shown here is derived from an EMBL/GenBank/DDBJ whole genome shotgun (WGS) entry which is preliminary data.</text>
</comment>
<organism evidence="1 2">
    <name type="scientific">Oceanobacillus halophilus</name>
    <dbReference type="NCBI Taxonomy" id="930130"/>
    <lineage>
        <taxon>Bacteria</taxon>
        <taxon>Bacillati</taxon>
        <taxon>Bacillota</taxon>
        <taxon>Bacilli</taxon>
        <taxon>Bacillales</taxon>
        <taxon>Bacillaceae</taxon>
        <taxon>Oceanobacillus</taxon>
    </lineage>
</organism>
<proteinExistence type="predicted"/>
<name>A0A495A7F8_9BACI</name>
<dbReference type="EMBL" id="RBZP01000002">
    <property type="protein sequence ID" value="RKQ35730.1"/>
    <property type="molecule type" value="Genomic_DNA"/>
</dbReference>
<gene>
    <name evidence="1" type="ORF">D8M06_05565</name>
</gene>
<evidence type="ECO:0000313" key="1">
    <source>
        <dbReference type="EMBL" id="RKQ35730.1"/>
    </source>
</evidence>
<dbReference type="Proteomes" id="UP000269301">
    <property type="component" value="Unassembled WGS sequence"/>
</dbReference>
<protein>
    <submittedName>
        <fullName evidence="1">Uncharacterized protein</fullName>
    </submittedName>
</protein>
<dbReference type="OrthoDB" id="9778383at2"/>
<sequence>MHLFEGYTKDERKKIAEVINIIIQHGGQDLLEGFMGIKTPFYEGAIMNKNDESCSPNENGELVLRPLYPHHYNYTPNATKDA</sequence>
<dbReference type="RefSeq" id="WP_121203392.1">
    <property type="nucleotide sequence ID" value="NZ_RBZP01000002.1"/>
</dbReference>